<dbReference type="AlphaFoldDB" id="A0AAP7A092"/>
<dbReference type="EMBL" id="JABFOR010000034">
    <property type="protein sequence ID" value="NOJ72971.1"/>
    <property type="molecule type" value="Genomic_DNA"/>
</dbReference>
<dbReference type="GO" id="GO:0016747">
    <property type="term" value="F:acyltransferase activity, transferring groups other than amino-acyl groups"/>
    <property type="evidence" value="ECO:0007669"/>
    <property type="project" value="InterPro"/>
</dbReference>
<dbReference type="SUPFAM" id="SSF55729">
    <property type="entry name" value="Acyl-CoA N-acyltransferases (Nat)"/>
    <property type="match status" value="1"/>
</dbReference>
<organism evidence="2 3">
    <name type="scientific">Paenibacillus alvei</name>
    <name type="common">Bacillus alvei</name>
    <dbReference type="NCBI Taxonomy" id="44250"/>
    <lineage>
        <taxon>Bacteria</taxon>
        <taxon>Bacillati</taxon>
        <taxon>Bacillota</taxon>
        <taxon>Bacilli</taxon>
        <taxon>Bacillales</taxon>
        <taxon>Paenibacillaceae</taxon>
        <taxon>Paenibacillus</taxon>
    </lineage>
</organism>
<protein>
    <submittedName>
        <fullName evidence="2">GNAT family N-acetyltransferase</fullName>
    </submittedName>
</protein>
<comment type="caution">
    <text evidence="2">The sequence shown here is derived from an EMBL/GenBank/DDBJ whole genome shotgun (WGS) entry which is preliminary data.</text>
</comment>
<evidence type="ECO:0000313" key="2">
    <source>
        <dbReference type="EMBL" id="NOJ72971.1"/>
    </source>
</evidence>
<dbReference type="PANTHER" id="PTHR47237">
    <property type="entry name" value="SLL0310 PROTEIN"/>
    <property type="match status" value="1"/>
</dbReference>
<reference evidence="2 3" key="1">
    <citation type="submission" date="2020-05" db="EMBL/GenBank/DDBJ databases">
        <title>Whole genome sequencing and identification of novel metabolites from Paenibacillus alvei strain JR949.</title>
        <authorList>
            <person name="Rajendhran J."/>
            <person name="Sree Pranav P."/>
            <person name="Mahalakshmi B."/>
            <person name="Karthikeyan R."/>
        </authorList>
    </citation>
    <scope>NUCLEOTIDE SEQUENCE [LARGE SCALE GENOMIC DNA]</scope>
    <source>
        <strain evidence="2 3">JR949</strain>
    </source>
</reference>
<name>A0AAP7A092_PAEAL</name>
<dbReference type="Proteomes" id="UP000552038">
    <property type="component" value="Unassembled WGS sequence"/>
</dbReference>
<dbReference type="PROSITE" id="PS51186">
    <property type="entry name" value="GNAT"/>
    <property type="match status" value="1"/>
</dbReference>
<dbReference type="Pfam" id="PF13673">
    <property type="entry name" value="Acetyltransf_10"/>
    <property type="match status" value="1"/>
</dbReference>
<dbReference type="RefSeq" id="WP_171418551.1">
    <property type="nucleotide sequence ID" value="NZ_JABFOR010000034.1"/>
</dbReference>
<dbReference type="Pfam" id="PF18014">
    <property type="entry name" value="Acetyltransf_18"/>
    <property type="match status" value="1"/>
</dbReference>
<evidence type="ECO:0000259" key="1">
    <source>
        <dbReference type="PROSITE" id="PS51186"/>
    </source>
</evidence>
<dbReference type="Gene3D" id="3.40.630.90">
    <property type="match status" value="1"/>
</dbReference>
<proteinExistence type="predicted"/>
<dbReference type="Gene3D" id="3.40.630.30">
    <property type="match status" value="1"/>
</dbReference>
<dbReference type="InterPro" id="IPR052729">
    <property type="entry name" value="Acyl/Acetyltrans_Enzymes"/>
</dbReference>
<feature type="domain" description="N-acetyltransferase" evidence="1">
    <location>
        <begin position="7"/>
        <end position="141"/>
    </location>
</feature>
<evidence type="ECO:0000313" key="3">
    <source>
        <dbReference type="Proteomes" id="UP000552038"/>
    </source>
</evidence>
<dbReference type="InterPro" id="IPR016181">
    <property type="entry name" value="Acyl_CoA_acyltransferase"/>
</dbReference>
<sequence length="289" mass="31508">MIPIQAMAAEQFHSNDTQGLIHLSASIGWDYDEQDIQTIMSAGTVWGHRNDQGEIISSAAILPYRSGLSTIGMVIVDSRYRGLGLGKAVVQACMNAVGHNDTIMLIATEEGKPLYEGLGYHTVTYVNKLVCTNCNSSILIGDKSQYQVLPMQEEHFNLVRELDQAAIGADREIFLAARMKQAIQSVIVQDSEGNLLGYGLAVKGPKYVVLGPVIALQQEAAAAVIHFLAKSNQGKLLRIDVPEEQPAFIRLLVQAGFTRETHPPVMIQNAKQLPARNHTLYGIAAQIFG</sequence>
<dbReference type="PANTHER" id="PTHR47237:SF2">
    <property type="entry name" value="BLL4206 PROTEIN"/>
    <property type="match status" value="1"/>
</dbReference>
<dbReference type="InterPro" id="IPR041496">
    <property type="entry name" value="YitH/HolE_GNAT"/>
</dbReference>
<dbReference type="CDD" id="cd04301">
    <property type="entry name" value="NAT_SF"/>
    <property type="match status" value="1"/>
</dbReference>
<gene>
    <name evidence="2" type="ORF">HMI46_20735</name>
</gene>
<dbReference type="InterPro" id="IPR000182">
    <property type="entry name" value="GNAT_dom"/>
</dbReference>
<accession>A0AAP7A092</accession>